<name>A0ABV7E5I6_9SPHN</name>
<dbReference type="Proteomes" id="UP001595456">
    <property type="component" value="Unassembled WGS sequence"/>
</dbReference>
<comment type="caution">
    <text evidence="2">The sequence shown here is derived from an EMBL/GenBank/DDBJ whole genome shotgun (WGS) entry which is preliminary data.</text>
</comment>
<evidence type="ECO:0000313" key="3">
    <source>
        <dbReference type="Proteomes" id="UP001595456"/>
    </source>
</evidence>
<evidence type="ECO:0000313" key="2">
    <source>
        <dbReference type="EMBL" id="MFC3097792.1"/>
    </source>
</evidence>
<gene>
    <name evidence="2" type="ORF">ACFODU_08255</name>
</gene>
<protein>
    <submittedName>
        <fullName evidence="2">Uncharacterized protein</fullName>
    </submittedName>
</protein>
<dbReference type="RefSeq" id="WP_377922996.1">
    <property type="nucleotide sequence ID" value="NZ_JBHRST010000010.1"/>
</dbReference>
<evidence type="ECO:0000256" key="1">
    <source>
        <dbReference type="SAM" id="MobiDB-lite"/>
    </source>
</evidence>
<proteinExistence type="predicted"/>
<reference evidence="3" key="1">
    <citation type="journal article" date="2019" name="Int. J. Syst. Evol. Microbiol.">
        <title>The Global Catalogue of Microorganisms (GCM) 10K type strain sequencing project: providing services to taxonomists for standard genome sequencing and annotation.</title>
        <authorList>
            <consortium name="The Broad Institute Genomics Platform"/>
            <consortium name="The Broad Institute Genome Sequencing Center for Infectious Disease"/>
            <person name="Wu L."/>
            <person name="Ma J."/>
        </authorList>
    </citation>
    <scope>NUCLEOTIDE SEQUENCE [LARGE SCALE GENOMIC DNA]</scope>
    <source>
        <strain evidence="3">KCTC 52607</strain>
    </source>
</reference>
<accession>A0ABV7E5I6</accession>
<organism evidence="2 3">
    <name type="scientific">Alteraurantiacibacter palmitatis</name>
    <dbReference type="NCBI Taxonomy" id="2054628"/>
    <lineage>
        <taxon>Bacteria</taxon>
        <taxon>Pseudomonadati</taxon>
        <taxon>Pseudomonadota</taxon>
        <taxon>Alphaproteobacteria</taxon>
        <taxon>Sphingomonadales</taxon>
        <taxon>Erythrobacteraceae</taxon>
        <taxon>Alteraurantiacibacter</taxon>
    </lineage>
</organism>
<keyword evidence="3" id="KW-1185">Reference proteome</keyword>
<feature type="region of interest" description="Disordered" evidence="1">
    <location>
        <begin position="1"/>
        <end position="21"/>
    </location>
</feature>
<dbReference type="EMBL" id="JBHRST010000010">
    <property type="protein sequence ID" value="MFC3097792.1"/>
    <property type="molecule type" value="Genomic_DNA"/>
</dbReference>
<sequence>MHIEVKSAPLAPRTAPKKRRSTADRLNEALLALAGGHATVTRHSEAGWASITFAGTRHRVELEFAGDAAVEAGECFLAFLPEHEFAIPGQLVADAAVVEVDHSAHPPLLRVTCELLLLEES</sequence>